<keyword evidence="2" id="KW-1185">Reference proteome</keyword>
<gene>
    <name evidence="1" type="ORF">GCM10007269_27600</name>
</gene>
<sequence>MYLIHSRIKYTPQAILIPGYQNRGTCVGNTLARSTRVAARVNEYGLRTGAAGAVANTSDAGSMIVRPDVTGSRGGNVALGSLIAQLAANYIVKDSTTA</sequence>
<evidence type="ECO:0000313" key="2">
    <source>
        <dbReference type="Proteomes" id="UP000629365"/>
    </source>
</evidence>
<evidence type="ECO:0000313" key="1">
    <source>
        <dbReference type="EMBL" id="GGD83222.1"/>
    </source>
</evidence>
<dbReference type="Proteomes" id="UP000629365">
    <property type="component" value="Unassembled WGS sequence"/>
</dbReference>
<accession>A0ABQ1RUN2</accession>
<name>A0ABQ1RUN2_9MICO</name>
<proteinExistence type="predicted"/>
<reference evidence="2" key="1">
    <citation type="journal article" date="2019" name="Int. J. Syst. Evol. Microbiol.">
        <title>The Global Catalogue of Microorganisms (GCM) 10K type strain sequencing project: providing services to taxonomists for standard genome sequencing and annotation.</title>
        <authorList>
            <consortium name="The Broad Institute Genomics Platform"/>
            <consortium name="The Broad Institute Genome Sequencing Center for Infectious Disease"/>
            <person name="Wu L."/>
            <person name="Ma J."/>
        </authorList>
    </citation>
    <scope>NUCLEOTIDE SEQUENCE [LARGE SCALE GENOMIC DNA]</scope>
    <source>
        <strain evidence="2">CCM 7640</strain>
    </source>
</reference>
<dbReference type="EMBL" id="BMCM01000004">
    <property type="protein sequence ID" value="GGD83222.1"/>
    <property type="molecule type" value="Genomic_DNA"/>
</dbReference>
<organism evidence="1 2">
    <name type="scientific">Microbacterium murale</name>
    <dbReference type="NCBI Taxonomy" id="1081040"/>
    <lineage>
        <taxon>Bacteria</taxon>
        <taxon>Bacillati</taxon>
        <taxon>Actinomycetota</taxon>
        <taxon>Actinomycetes</taxon>
        <taxon>Micrococcales</taxon>
        <taxon>Microbacteriaceae</taxon>
        <taxon>Microbacterium</taxon>
    </lineage>
</organism>
<protein>
    <submittedName>
        <fullName evidence="1">Uncharacterized protein</fullName>
    </submittedName>
</protein>
<comment type="caution">
    <text evidence="1">The sequence shown here is derived from an EMBL/GenBank/DDBJ whole genome shotgun (WGS) entry which is preliminary data.</text>
</comment>